<evidence type="ECO:0000313" key="1">
    <source>
        <dbReference type="EMBL" id="MFC0407615.1"/>
    </source>
</evidence>
<reference evidence="1 2" key="1">
    <citation type="submission" date="2024-09" db="EMBL/GenBank/DDBJ databases">
        <authorList>
            <person name="Sun Q."/>
            <person name="Mori K."/>
        </authorList>
    </citation>
    <scope>NUCLEOTIDE SEQUENCE [LARGE SCALE GENOMIC DNA]</scope>
    <source>
        <strain evidence="1 2">TBRC 5777</strain>
    </source>
</reference>
<dbReference type="InterPro" id="IPR003737">
    <property type="entry name" value="GlcNAc_PI_deacetylase-related"/>
</dbReference>
<accession>A0ABV6JQ78</accession>
<organism evidence="1 2">
    <name type="scientific">Roseomonas elaeocarpi</name>
    <dbReference type="NCBI Taxonomy" id="907779"/>
    <lineage>
        <taxon>Bacteria</taxon>
        <taxon>Pseudomonadati</taxon>
        <taxon>Pseudomonadota</taxon>
        <taxon>Alphaproteobacteria</taxon>
        <taxon>Acetobacterales</taxon>
        <taxon>Roseomonadaceae</taxon>
        <taxon>Roseomonas</taxon>
    </lineage>
</organism>
<dbReference type="InterPro" id="IPR024078">
    <property type="entry name" value="LmbE-like_dom_sf"/>
</dbReference>
<dbReference type="RefSeq" id="WP_377043335.1">
    <property type="nucleotide sequence ID" value="NZ_JBHLUN010000004.1"/>
</dbReference>
<comment type="caution">
    <text evidence="1">The sequence shown here is derived from an EMBL/GenBank/DDBJ whole genome shotgun (WGS) entry which is preliminary data.</text>
</comment>
<protein>
    <submittedName>
        <fullName evidence="1">PIG-L deacetylase family protein</fullName>
        <ecNumber evidence="1">3.5.1.-</ecNumber>
    </submittedName>
</protein>
<proteinExistence type="predicted"/>
<dbReference type="Pfam" id="PF02585">
    <property type="entry name" value="PIG-L"/>
    <property type="match status" value="1"/>
</dbReference>
<sequence>MSDPNPYLANPYLDWVRGLEASLRAAAALEPPAPAEAPAPAPAGTPERTALIFAPHPDDEVIVGALALRLQRELGFRVTDVAVTLGSNLARRPGRLAELRAACRALGFALALPVPDGLSGINPRAEQAEPENWEAAVAAVAALLEAHRPAVVFLPHEHDWNVTHTGTHRLVLAAMRRLPALRCLTVETEFWGAMAAPNLMVESSAEDVAELVSALALHRGEVARNPYHLRLPAWMIDNVRRGAELVGGQGGTAPDLAFATLYRLRRWEAGAWHEVLPAGQVLGRHGSLAPLFAG</sequence>
<name>A0ABV6JQ78_9PROT</name>
<dbReference type="EMBL" id="JBHLUN010000004">
    <property type="protein sequence ID" value="MFC0407615.1"/>
    <property type="molecule type" value="Genomic_DNA"/>
</dbReference>
<dbReference type="GO" id="GO:0016787">
    <property type="term" value="F:hydrolase activity"/>
    <property type="evidence" value="ECO:0007669"/>
    <property type="project" value="UniProtKB-KW"/>
</dbReference>
<dbReference type="SUPFAM" id="SSF102588">
    <property type="entry name" value="LmbE-like"/>
    <property type="match status" value="1"/>
</dbReference>
<keyword evidence="1" id="KW-0378">Hydrolase</keyword>
<dbReference type="Gene3D" id="3.40.50.10320">
    <property type="entry name" value="LmbE-like"/>
    <property type="match status" value="1"/>
</dbReference>
<keyword evidence="2" id="KW-1185">Reference proteome</keyword>
<dbReference type="EC" id="3.5.1.-" evidence="1"/>
<dbReference type="Proteomes" id="UP001589865">
    <property type="component" value="Unassembled WGS sequence"/>
</dbReference>
<evidence type="ECO:0000313" key="2">
    <source>
        <dbReference type="Proteomes" id="UP001589865"/>
    </source>
</evidence>
<gene>
    <name evidence="1" type="ORF">ACFFGY_05100</name>
</gene>